<dbReference type="GO" id="GO:0004519">
    <property type="term" value="F:endonuclease activity"/>
    <property type="evidence" value="ECO:0007669"/>
    <property type="project" value="InterPro"/>
</dbReference>
<dbReference type="GO" id="GO:0005739">
    <property type="term" value="C:mitochondrion"/>
    <property type="evidence" value="ECO:0007669"/>
    <property type="project" value="UniProtKB-ARBA"/>
</dbReference>
<dbReference type="SUPFAM" id="SSF55608">
    <property type="entry name" value="Homing endonucleases"/>
    <property type="match status" value="2"/>
</dbReference>
<keyword evidence="2" id="KW-0496">Mitochondrion</keyword>
<organism evidence="2">
    <name type="scientific">Torulaspora delbrueckii</name>
    <name type="common">Yeast</name>
    <name type="synonym">Candida colliculosa</name>
    <dbReference type="NCBI Taxonomy" id="4950"/>
    <lineage>
        <taxon>Eukaryota</taxon>
        <taxon>Fungi</taxon>
        <taxon>Dikarya</taxon>
        <taxon>Ascomycota</taxon>
        <taxon>Saccharomycotina</taxon>
        <taxon>Saccharomycetes</taxon>
        <taxon>Saccharomycetales</taxon>
        <taxon>Saccharomycetaceae</taxon>
        <taxon>Torulaspora</taxon>
    </lineage>
</organism>
<sequence>MISYKVRDKKSLLNVIIPIFDKYPLLTSKRFNYLKFKTCLLISEDTNLSQMDKLNKINDIKNIKLMDNYISDAWDLIIKNVNLKPSLENPVVFIEDINYNTRQNMMQSSIITTLKTEDIEKIMTKSWLIGFIEAEGSFFLTQKSFNKLVHTFGITQKLDYIVLYSIKLLLNINNTIKNRNTYFKLETTNSKNIENIMKMFMYSNYTTVFLGSHPPPSGGGMGQQSRYEKFWI</sequence>
<feature type="domain" description="Homing endonuclease LAGLIDADG" evidence="1">
    <location>
        <begin position="2"/>
        <end position="39"/>
    </location>
</feature>
<geneLocation type="mitochondrion" evidence="2"/>
<evidence type="ECO:0000313" key="2">
    <source>
        <dbReference type="EMBL" id="ATV99324.1"/>
    </source>
</evidence>
<dbReference type="Pfam" id="PF00961">
    <property type="entry name" value="LAGLIDADG_1"/>
    <property type="match status" value="2"/>
</dbReference>
<proteinExistence type="predicted"/>
<dbReference type="PANTHER" id="PTHR36181">
    <property type="entry name" value="INTRON-ENCODED ENDONUCLEASE AI3-RELATED"/>
    <property type="match status" value="1"/>
</dbReference>
<dbReference type="Gene3D" id="3.10.28.10">
    <property type="entry name" value="Homing endonucleases"/>
    <property type="match status" value="2"/>
</dbReference>
<accession>A0A2H4NZR2</accession>
<dbReference type="InterPro" id="IPR004860">
    <property type="entry name" value="LAGLIDADG_dom"/>
</dbReference>
<dbReference type="InterPro" id="IPR027434">
    <property type="entry name" value="Homing_endonucl"/>
</dbReference>
<name>A0A2H4NZR2_TORDE</name>
<feature type="domain" description="Homing endonuclease LAGLIDADG" evidence="1">
    <location>
        <begin position="128"/>
        <end position="203"/>
    </location>
</feature>
<dbReference type="EMBL" id="KY989231">
    <property type="protein sequence ID" value="ATV99324.1"/>
    <property type="molecule type" value="Genomic_DNA"/>
</dbReference>
<evidence type="ECO:0000259" key="1">
    <source>
        <dbReference type="Pfam" id="PF00961"/>
    </source>
</evidence>
<dbReference type="AlphaFoldDB" id="A0A2H4NZR2"/>
<dbReference type="PANTHER" id="PTHR36181:SF2">
    <property type="entry name" value="INTRON-ENCODED ENDONUCLEASE AI3-RELATED"/>
    <property type="match status" value="1"/>
</dbReference>
<protein>
    <recommendedName>
        <fullName evidence="1">Homing endonuclease LAGLIDADG domain-containing protein</fullName>
    </recommendedName>
</protein>
<dbReference type="InterPro" id="IPR051289">
    <property type="entry name" value="LAGLIDADG_Endonuclease"/>
</dbReference>
<gene>
    <name evidence="2" type="primary">orf232</name>
</gene>
<reference evidence="2" key="1">
    <citation type="journal article" date="2017" name="Genome Biol. Evol.">
        <title>Genetic Drift and Indel Mutation in the Evolution of Yeast Mitochondrial Genome Size.</title>
        <authorList>
            <person name="Xiao S."/>
            <person name="Nguyen D.T."/>
            <person name="Wu B."/>
            <person name="Hao W."/>
        </authorList>
    </citation>
    <scope>NUCLEOTIDE SEQUENCE</scope>
    <source>
        <strain evidence="2">Y-12652</strain>
    </source>
</reference>